<accession>A0A174JE83</accession>
<dbReference type="OrthoDB" id="63027at2"/>
<gene>
    <name evidence="6" type="primary">ybbH_2</name>
    <name evidence="6" type="ORF">ERS852491_03839</name>
</gene>
<dbReference type="PANTHER" id="PTHR30514">
    <property type="entry name" value="GLUCOKINASE"/>
    <property type="match status" value="1"/>
</dbReference>
<protein>
    <submittedName>
        <fullName evidence="6">Uncharacterized HTH-type transcriptional regulator ybbH</fullName>
    </submittedName>
</protein>
<dbReference type="Gene3D" id="1.10.10.10">
    <property type="entry name" value="Winged helix-like DNA-binding domain superfamily/Winged helix DNA-binding domain"/>
    <property type="match status" value="1"/>
</dbReference>
<name>A0A174JE83_9FIRM</name>
<dbReference type="Pfam" id="PF01380">
    <property type="entry name" value="SIS"/>
    <property type="match status" value="1"/>
</dbReference>
<dbReference type="SUPFAM" id="SSF46689">
    <property type="entry name" value="Homeodomain-like"/>
    <property type="match status" value="1"/>
</dbReference>
<keyword evidence="1" id="KW-0805">Transcription regulation</keyword>
<sequence length="285" mass="31012">MATTNLMTEITSRYSKMTKAEKKVADFVLSSPQTALSSTITDLSKLCDVGETSVFRFCRTLSLKGYQDFKLSLALSTSTPESLSKKELIDVADTDNCKDTAARVLQAYNVALDQAFETLNFNAIPKVVDLMLSARSINLFGFGGSGTSASEARNKFMKILPNVIYNSDAHMQLTQAALLGEGDLAVIFCNSGITKDCIEIARICHSARASVVFITMFLKTPAAQYSNILLLCGANEGPMEGGSIAAKTAQLFLIDILYAEVYKKLGDKALENKKKTSQIITEKMM</sequence>
<evidence type="ECO:0000256" key="1">
    <source>
        <dbReference type="ARBA" id="ARBA00023015"/>
    </source>
</evidence>
<dbReference type="Gene3D" id="3.40.50.10490">
    <property type="entry name" value="Glucose-6-phosphate isomerase like protein, domain 1"/>
    <property type="match status" value="1"/>
</dbReference>
<dbReference type="InterPro" id="IPR009057">
    <property type="entry name" value="Homeodomain-like_sf"/>
</dbReference>
<dbReference type="Pfam" id="PF01418">
    <property type="entry name" value="HTH_6"/>
    <property type="match status" value="1"/>
</dbReference>
<evidence type="ECO:0000256" key="3">
    <source>
        <dbReference type="ARBA" id="ARBA00023163"/>
    </source>
</evidence>
<dbReference type="GO" id="GO:0097367">
    <property type="term" value="F:carbohydrate derivative binding"/>
    <property type="evidence" value="ECO:0007669"/>
    <property type="project" value="InterPro"/>
</dbReference>
<dbReference type="GeneID" id="93335615"/>
<evidence type="ECO:0000256" key="2">
    <source>
        <dbReference type="ARBA" id="ARBA00023125"/>
    </source>
</evidence>
<feature type="domain" description="HTH rpiR-type" evidence="4">
    <location>
        <begin position="4"/>
        <end position="80"/>
    </location>
</feature>
<evidence type="ECO:0000313" key="7">
    <source>
        <dbReference type="Proteomes" id="UP000095544"/>
    </source>
</evidence>
<dbReference type="GO" id="GO:0003677">
    <property type="term" value="F:DNA binding"/>
    <property type="evidence" value="ECO:0007669"/>
    <property type="project" value="UniProtKB-KW"/>
</dbReference>
<reference evidence="6 7" key="1">
    <citation type="submission" date="2015-09" db="EMBL/GenBank/DDBJ databases">
        <authorList>
            <consortium name="Pathogen Informatics"/>
        </authorList>
    </citation>
    <scope>NUCLEOTIDE SEQUENCE [LARGE SCALE GENOMIC DNA]</scope>
    <source>
        <strain evidence="6 7">2789STDY5834876</strain>
    </source>
</reference>
<keyword evidence="3" id="KW-0804">Transcription</keyword>
<dbReference type="GO" id="GO:0003700">
    <property type="term" value="F:DNA-binding transcription factor activity"/>
    <property type="evidence" value="ECO:0007669"/>
    <property type="project" value="InterPro"/>
</dbReference>
<dbReference type="InterPro" id="IPR047640">
    <property type="entry name" value="RpiR-like"/>
</dbReference>
<dbReference type="STRING" id="39482.ERS852491_03839"/>
<dbReference type="InterPro" id="IPR046348">
    <property type="entry name" value="SIS_dom_sf"/>
</dbReference>
<proteinExistence type="predicted"/>
<dbReference type="InterPro" id="IPR036388">
    <property type="entry name" value="WH-like_DNA-bd_sf"/>
</dbReference>
<feature type="domain" description="SIS" evidence="5">
    <location>
        <begin position="127"/>
        <end position="267"/>
    </location>
</feature>
<dbReference type="Proteomes" id="UP000095544">
    <property type="component" value="Unassembled WGS sequence"/>
</dbReference>
<dbReference type="PROSITE" id="PS51464">
    <property type="entry name" value="SIS"/>
    <property type="match status" value="1"/>
</dbReference>
<dbReference type="AlphaFoldDB" id="A0A174JE83"/>
<organism evidence="6 7">
    <name type="scientific">Faecalicatena contorta</name>
    <dbReference type="NCBI Taxonomy" id="39482"/>
    <lineage>
        <taxon>Bacteria</taxon>
        <taxon>Bacillati</taxon>
        <taxon>Bacillota</taxon>
        <taxon>Clostridia</taxon>
        <taxon>Lachnospirales</taxon>
        <taxon>Lachnospiraceae</taxon>
        <taxon>Faecalicatena</taxon>
    </lineage>
</organism>
<dbReference type="SUPFAM" id="SSF53697">
    <property type="entry name" value="SIS domain"/>
    <property type="match status" value="1"/>
</dbReference>
<dbReference type="RefSeq" id="WP_025656140.1">
    <property type="nucleotide sequence ID" value="NZ_BAAACT010000039.1"/>
</dbReference>
<dbReference type="PROSITE" id="PS51071">
    <property type="entry name" value="HTH_RPIR"/>
    <property type="match status" value="1"/>
</dbReference>
<evidence type="ECO:0000313" key="6">
    <source>
        <dbReference type="EMBL" id="CUO95948.1"/>
    </source>
</evidence>
<evidence type="ECO:0000259" key="4">
    <source>
        <dbReference type="PROSITE" id="PS51071"/>
    </source>
</evidence>
<dbReference type="GO" id="GO:1901135">
    <property type="term" value="P:carbohydrate derivative metabolic process"/>
    <property type="evidence" value="ECO:0007669"/>
    <property type="project" value="InterPro"/>
</dbReference>
<dbReference type="PANTHER" id="PTHR30514:SF9">
    <property type="entry name" value="TRANSCRIPTIONAL REGULATOR"/>
    <property type="match status" value="1"/>
</dbReference>
<dbReference type="InterPro" id="IPR035472">
    <property type="entry name" value="RpiR-like_SIS"/>
</dbReference>
<dbReference type="InterPro" id="IPR000281">
    <property type="entry name" value="HTH_RpiR"/>
</dbReference>
<evidence type="ECO:0000259" key="5">
    <source>
        <dbReference type="PROSITE" id="PS51464"/>
    </source>
</evidence>
<dbReference type="EMBL" id="CYZU01000046">
    <property type="protein sequence ID" value="CUO95948.1"/>
    <property type="molecule type" value="Genomic_DNA"/>
</dbReference>
<dbReference type="InterPro" id="IPR001347">
    <property type="entry name" value="SIS_dom"/>
</dbReference>
<keyword evidence="2" id="KW-0238">DNA-binding</keyword>
<dbReference type="CDD" id="cd05013">
    <property type="entry name" value="SIS_RpiR"/>
    <property type="match status" value="1"/>
</dbReference>